<evidence type="ECO:0000256" key="7">
    <source>
        <dbReference type="ARBA" id="ARBA00022688"/>
    </source>
</evidence>
<evidence type="ECO:0000256" key="4">
    <source>
        <dbReference type="ARBA" id="ARBA00022475"/>
    </source>
</evidence>
<dbReference type="InterPro" id="IPR030470">
    <property type="entry name" value="UbiA_prenylTrfase_CS"/>
</dbReference>
<evidence type="ECO:0000256" key="9">
    <source>
        <dbReference type="ARBA" id="ARBA00022989"/>
    </source>
</evidence>
<dbReference type="InterPro" id="IPR044878">
    <property type="entry name" value="UbiA_sf"/>
</dbReference>
<comment type="pathway">
    <text evidence="11">Cofactor biosynthesis; ubiquinone biosynthesis.</text>
</comment>
<dbReference type="GO" id="GO:0008412">
    <property type="term" value="F:4-hydroxybenzoate polyprenyltransferase activity"/>
    <property type="evidence" value="ECO:0007669"/>
    <property type="project" value="UniProtKB-EC"/>
</dbReference>
<dbReference type="Gene3D" id="1.20.120.1780">
    <property type="entry name" value="UbiA prenyltransferase"/>
    <property type="match status" value="1"/>
</dbReference>
<evidence type="ECO:0000256" key="5">
    <source>
        <dbReference type="ARBA" id="ARBA00022519"/>
    </source>
</evidence>
<feature type="transmembrane region" description="Helical" evidence="11">
    <location>
        <begin position="47"/>
        <end position="67"/>
    </location>
</feature>
<organism evidence="13 14">
    <name type="scientific">Pseudomonas sessilinigenes</name>
    <dbReference type="NCBI Taxonomy" id="658629"/>
    <lineage>
        <taxon>Bacteria</taxon>
        <taxon>Pseudomonadati</taxon>
        <taxon>Pseudomonadota</taxon>
        <taxon>Gammaproteobacteria</taxon>
        <taxon>Pseudomonadales</taxon>
        <taxon>Pseudomonadaceae</taxon>
        <taxon>Pseudomonas</taxon>
    </lineage>
</organism>
<dbReference type="CDD" id="cd13959">
    <property type="entry name" value="PT_UbiA_COQ2"/>
    <property type="match status" value="1"/>
</dbReference>
<feature type="transmembrane region" description="Helical" evidence="11">
    <location>
        <begin position="115"/>
        <end position="135"/>
    </location>
</feature>
<comment type="function">
    <text evidence="11">Catalyzes the prenylation of para-hydroxybenzoate (PHB) with an all-trans polyprenyl group. Mediates the second step in the final reaction sequence of ubiquinone-8 (UQ-8) biosynthesis, which is the condensation of the polyisoprenoid side chain with PHB, generating the first membrane-bound Q intermediate 3-octaprenyl-4-hydroxybenzoate.</text>
</comment>
<comment type="cofactor">
    <cofactor evidence="1 11">
        <name>Mg(2+)</name>
        <dbReference type="ChEBI" id="CHEBI:18420"/>
    </cofactor>
</comment>
<keyword evidence="4 11" id="KW-1003">Cell membrane</keyword>
<evidence type="ECO:0000256" key="11">
    <source>
        <dbReference type="HAMAP-Rule" id="MF_01635"/>
    </source>
</evidence>
<reference evidence="13" key="1">
    <citation type="submission" date="2021-06" db="EMBL/GenBank/DDBJ databases">
        <title>Updating the genus Pseudomonas: Description of 43 new species and partition of the Pseudomonas putida group.</title>
        <authorList>
            <person name="Girard L."/>
            <person name="Lood C."/>
            <person name="Vandamme P."/>
            <person name="Rokni-Zadeh H."/>
            <person name="van Noort V."/>
            <person name="Hofte M."/>
            <person name="Lavigne R."/>
            <person name="De Mot R."/>
        </authorList>
    </citation>
    <scope>NUCLEOTIDE SEQUENCE</scope>
    <source>
        <strain evidence="13">CMR12a</strain>
    </source>
</reference>
<dbReference type="InterPro" id="IPR000537">
    <property type="entry name" value="UbiA_prenyltransferase"/>
</dbReference>
<keyword evidence="10 11" id="KW-0472">Membrane</keyword>
<feature type="transmembrane region" description="Helical" evidence="11">
    <location>
        <begin position="141"/>
        <end position="159"/>
    </location>
</feature>
<keyword evidence="5 11" id="KW-0997">Cell inner membrane</keyword>
<protein>
    <recommendedName>
        <fullName evidence="11 12">4-hydroxybenzoate octaprenyltransferase</fullName>
        <ecNumber evidence="11 12">2.5.1.39</ecNumber>
    </recommendedName>
    <alternativeName>
        <fullName evidence="11">4-HB polyprenyltransferase</fullName>
    </alternativeName>
</protein>
<name>A0ABX8MQA9_9PSED</name>
<dbReference type="PROSITE" id="PS00943">
    <property type="entry name" value="UBIA"/>
    <property type="match status" value="1"/>
</dbReference>
<comment type="similarity">
    <text evidence="3 11">Belongs to the UbiA prenyltransferase family.</text>
</comment>
<feature type="transmembrane region" description="Helical" evidence="11">
    <location>
        <begin position="73"/>
        <end position="94"/>
    </location>
</feature>
<dbReference type="Pfam" id="PF01040">
    <property type="entry name" value="UbiA"/>
    <property type="match status" value="1"/>
</dbReference>
<keyword evidence="7 11" id="KW-0831">Ubiquinone biosynthesis</keyword>
<dbReference type="EC" id="2.5.1.39" evidence="11 12"/>
<evidence type="ECO:0000256" key="3">
    <source>
        <dbReference type="ARBA" id="ARBA00005985"/>
    </source>
</evidence>
<proteinExistence type="inferred from homology"/>
<dbReference type="NCBIfam" id="TIGR01474">
    <property type="entry name" value="ubiA_proteo"/>
    <property type="match status" value="1"/>
</dbReference>
<keyword evidence="11" id="KW-0460">Magnesium</keyword>
<keyword evidence="14" id="KW-1185">Reference proteome</keyword>
<comment type="caution">
    <text evidence="11">Lacks conserved residue(s) required for the propagation of feature annotation.</text>
</comment>
<dbReference type="RefSeq" id="WP_124345395.1">
    <property type="nucleotide sequence ID" value="NZ_CP027706.1"/>
</dbReference>
<gene>
    <name evidence="11 13" type="primary">ubiA</name>
    <name evidence="13" type="ORF">KSS89_01155</name>
</gene>
<dbReference type="HAMAP" id="MF_01635">
    <property type="entry name" value="UbiA"/>
    <property type="match status" value="1"/>
</dbReference>
<accession>A0ABX8MQA9</accession>
<comment type="subcellular location">
    <subcellularLocation>
        <location evidence="11">Cell inner membrane</location>
        <topology evidence="11">Multi-pass membrane protein</topology>
    </subcellularLocation>
    <subcellularLocation>
        <location evidence="2">Membrane</location>
        <topology evidence="2">Multi-pass membrane protein</topology>
    </subcellularLocation>
</comment>
<dbReference type="InterPro" id="IPR006370">
    <property type="entry name" value="HB_polyprenyltransferase-like"/>
</dbReference>
<evidence type="ECO:0000256" key="8">
    <source>
        <dbReference type="ARBA" id="ARBA00022692"/>
    </source>
</evidence>
<dbReference type="PANTHER" id="PTHR11048">
    <property type="entry name" value="PRENYLTRANSFERASES"/>
    <property type="match status" value="1"/>
</dbReference>
<keyword evidence="9 11" id="KW-1133">Transmembrane helix</keyword>
<keyword evidence="8 11" id="KW-0812">Transmembrane</keyword>
<evidence type="ECO:0000313" key="13">
    <source>
        <dbReference type="EMBL" id="QXH40857.1"/>
    </source>
</evidence>
<evidence type="ECO:0000256" key="10">
    <source>
        <dbReference type="ARBA" id="ARBA00023136"/>
    </source>
</evidence>
<evidence type="ECO:0000256" key="12">
    <source>
        <dbReference type="NCBIfam" id="TIGR01474"/>
    </source>
</evidence>
<evidence type="ECO:0000313" key="14">
    <source>
        <dbReference type="Proteomes" id="UP000693952"/>
    </source>
</evidence>
<keyword evidence="6 11" id="KW-0808">Transferase</keyword>
<dbReference type="EMBL" id="CP077074">
    <property type="protein sequence ID" value="QXH40857.1"/>
    <property type="molecule type" value="Genomic_DNA"/>
</dbReference>
<comment type="catalytic activity">
    <reaction evidence="11">
        <text>all-trans-octaprenyl diphosphate + 4-hydroxybenzoate = 4-hydroxy-3-(all-trans-octaprenyl)benzoate + diphosphate</text>
        <dbReference type="Rhea" id="RHEA:27782"/>
        <dbReference type="ChEBI" id="CHEBI:1617"/>
        <dbReference type="ChEBI" id="CHEBI:17879"/>
        <dbReference type="ChEBI" id="CHEBI:33019"/>
        <dbReference type="ChEBI" id="CHEBI:57711"/>
        <dbReference type="EC" id="2.5.1.39"/>
    </reaction>
</comment>
<sequence>MSPPCNRPLAPPDTTDLNDIPARDWVATRLPRTWQPYARLMRLDRPIGTWLTLLPALAALLLSAGRVPEVRLVLVFTLGALLMRSAGCSINDILDRRFDAQVNRTRQRPLANGSLSLHQALACLGIQLLLAAALLLTLQPLTVLLALCCLPLTLIYPLLKRFTHWPQAFLGAVFNWGVLMASVETTGTLQPSALALWLGCLFWQLGYDTLYAYSDREDDLRMGLRSTATLFAGHGKAWIASFYATTLVCWCIAGVLAGASPGFFILLLPIALSLAYQLGQFSPDDPGPCNQLFRSNCHIGVLLLAGASVAIV</sequence>
<dbReference type="Proteomes" id="UP000693952">
    <property type="component" value="Chromosome"/>
</dbReference>
<dbReference type="InterPro" id="IPR039653">
    <property type="entry name" value="Prenyltransferase"/>
</dbReference>
<dbReference type="PANTHER" id="PTHR11048:SF28">
    <property type="entry name" value="4-HYDROXYBENZOATE POLYPRENYLTRANSFERASE, MITOCHONDRIAL"/>
    <property type="match status" value="1"/>
</dbReference>
<evidence type="ECO:0000256" key="6">
    <source>
        <dbReference type="ARBA" id="ARBA00022679"/>
    </source>
</evidence>
<evidence type="ECO:0000256" key="1">
    <source>
        <dbReference type="ARBA" id="ARBA00001946"/>
    </source>
</evidence>
<evidence type="ECO:0000256" key="2">
    <source>
        <dbReference type="ARBA" id="ARBA00004141"/>
    </source>
</evidence>
<dbReference type="Gene3D" id="1.10.357.140">
    <property type="entry name" value="UbiA prenyltransferase"/>
    <property type="match status" value="1"/>
</dbReference>